<evidence type="ECO:0000256" key="1">
    <source>
        <dbReference type="SAM" id="MobiDB-lite"/>
    </source>
</evidence>
<protein>
    <submittedName>
        <fullName evidence="2">Uncharacterized protein</fullName>
    </submittedName>
</protein>
<gene>
    <name evidence="2" type="ORF">JR316_011049</name>
</gene>
<proteinExistence type="predicted"/>
<reference evidence="2" key="1">
    <citation type="submission" date="2021-02" db="EMBL/GenBank/DDBJ databases">
        <title>Psilocybe cubensis genome.</title>
        <authorList>
            <person name="Mckernan K.J."/>
            <person name="Crawford S."/>
            <person name="Trippe A."/>
            <person name="Kane L.T."/>
            <person name="Mclaughlin S."/>
        </authorList>
    </citation>
    <scope>NUCLEOTIDE SEQUENCE [LARGE SCALE GENOMIC DNA]</scope>
    <source>
        <strain evidence="2">MGC-MH-2018</strain>
    </source>
</reference>
<comment type="caution">
    <text evidence="2">The sequence shown here is derived from an EMBL/GenBank/DDBJ whole genome shotgun (WGS) entry which is preliminary data.</text>
</comment>
<dbReference type="EMBL" id="JAFIQS010000013">
    <property type="protein sequence ID" value="KAG5163857.1"/>
    <property type="molecule type" value="Genomic_DNA"/>
</dbReference>
<feature type="compositionally biased region" description="Basic and acidic residues" evidence="1">
    <location>
        <begin position="375"/>
        <end position="387"/>
    </location>
</feature>
<feature type="compositionally biased region" description="Low complexity" evidence="1">
    <location>
        <begin position="403"/>
        <end position="412"/>
    </location>
</feature>
<dbReference type="AlphaFoldDB" id="A0A8H7XNH6"/>
<feature type="region of interest" description="Disordered" evidence="1">
    <location>
        <begin position="340"/>
        <end position="423"/>
    </location>
</feature>
<feature type="compositionally biased region" description="Polar residues" evidence="1">
    <location>
        <begin position="340"/>
        <end position="352"/>
    </location>
</feature>
<organism evidence="2">
    <name type="scientific">Psilocybe cubensis</name>
    <name type="common">Psychedelic mushroom</name>
    <name type="synonym">Stropharia cubensis</name>
    <dbReference type="NCBI Taxonomy" id="181762"/>
    <lineage>
        <taxon>Eukaryota</taxon>
        <taxon>Fungi</taxon>
        <taxon>Dikarya</taxon>
        <taxon>Basidiomycota</taxon>
        <taxon>Agaricomycotina</taxon>
        <taxon>Agaricomycetes</taxon>
        <taxon>Agaricomycetidae</taxon>
        <taxon>Agaricales</taxon>
        <taxon>Agaricineae</taxon>
        <taxon>Strophariaceae</taxon>
        <taxon>Psilocybe</taxon>
    </lineage>
</organism>
<name>A0A8H7XNH6_PSICU</name>
<feature type="compositionally biased region" description="Polar residues" evidence="1">
    <location>
        <begin position="362"/>
        <end position="374"/>
    </location>
</feature>
<accession>A0A8H7XNH6</accession>
<feature type="region of interest" description="Disordered" evidence="1">
    <location>
        <begin position="167"/>
        <end position="189"/>
    </location>
</feature>
<evidence type="ECO:0000313" key="2">
    <source>
        <dbReference type="EMBL" id="KAG5163857.1"/>
    </source>
</evidence>
<sequence>MPLSMSSIPDLVEAKDILPKPLKASSARASVSQTLANDKSVLHLKWNNLDEFVKWKLDEEKRLSIQLVSGLTHHSAHAYAQQHGGIIYLCRHNGAESKVSCPSFLSVQLPSDRGSVTAIYNKKHVHTQDDAEKSLKGTAIAKNKGKKPAIRVGETSKQAEVPSACVPINPLSSKAKDPSVKSNTLPAHSSNGTLDWDDVLCNQYSHDIINSIANLELKKHIDVGVQTDNITDRDSLPSMNIPQHNWNIYAHAPNGHGNTIVEQLNERANSSQTGANHALNGASLTDTGLPFNSLRVDEQHDLETSAQRMLREVINSMSDTAMTVNNHLIELISTENTKQPVLYPNSTTNQDAASGPQPLGDHNSSSVIWPTTTADKQDPPSRHEPENSHGTVSEVRKRKQTDANDNVDNVVQDSDKRARSGWGLPTSGGESFAFYGALPESSSSALDTSDAEWFTPAPDAVSGGQPIENWDTWWPDDVLSWGEADWEKAINAAYEGGFLASNVPEV</sequence>
<feature type="compositionally biased region" description="Polar residues" evidence="1">
    <location>
        <begin position="180"/>
        <end position="189"/>
    </location>
</feature>
<dbReference type="OrthoDB" id="10663021at2759"/>